<reference evidence="5" key="1">
    <citation type="submission" date="2023-07" db="EMBL/GenBank/DDBJ databases">
        <title>draft genome sequence of fig (Ficus carica).</title>
        <authorList>
            <person name="Takahashi T."/>
            <person name="Nishimura K."/>
        </authorList>
    </citation>
    <scope>NUCLEOTIDE SEQUENCE</scope>
</reference>
<dbReference type="InterPro" id="IPR012677">
    <property type="entry name" value="Nucleotide-bd_a/b_plait_sf"/>
</dbReference>
<dbReference type="GO" id="GO:0003723">
    <property type="term" value="F:RNA binding"/>
    <property type="evidence" value="ECO:0007669"/>
    <property type="project" value="UniProtKB-UniRule"/>
</dbReference>
<evidence type="ECO:0000313" key="5">
    <source>
        <dbReference type="EMBL" id="GMN57124.1"/>
    </source>
</evidence>
<evidence type="ECO:0000256" key="1">
    <source>
        <dbReference type="ARBA" id="ARBA00022884"/>
    </source>
</evidence>
<dbReference type="SUPFAM" id="SSF54928">
    <property type="entry name" value="RNA-binding domain, RBD"/>
    <property type="match status" value="1"/>
</dbReference>
<sequence length="331" mass="36927">MLPYICFGDGKTFELVFRHPSPQSLRHAVTSPSPCRRRAVTNDGTLSQRSKEKEVHSQTYRKPTRNRQWRWLRTQKPPPPLFLPTIPPLRQGKKKKRKWDQPAESLASAGPALPGVVSLEFLEFQPECRVTDIFVTKECYRVYMMKVSALKDWTTMAENYLNLRFFGIKSVTKATFQSHFEKYGEITDSYMPKDQGWTTHRGIGFITLASAESVDSLMADTHKLGGSTVVVDRATPKTQRRAEDPGEITMAGATTVTRSPRRRGEIAIASQPHRELVLSVDECSCRSVSPIEVGSKVVFTEGGRLRPSVLVLASGEGVPAVGERIPAALGI</sequence>
<evidence type="ECO:0000256" key="3">
    <source>
        <dbReference type="SAM" id="MobiDB-lite"/>
    </source>
</evidence>
<keyword evidence="6" id="KW-1185">Reference proteome</keyword>
<protein>
    <recommendedName>
        <fullName evidence="4">RRM domain-containing protein</fullName>
    </recommendedName>
</protein>
<dbReference type="InterPro" id="IPR035979">
    <property type="entry name" value="RBD_domain_sf"/>
</dbReference>
<dbReference type="AlphaFoldDB" id="A0AA88IWM0"/>
<feature type="domain" description="RRM" evidence="4">
    <location>
        <begin position="140"/>
        <end position="236"/>
    </location>
</feature>
<feature type="region of interest" description="Disordered" evidence="3">
    <location>
        <begin position="22"/>
        <end position="63"/>
    </location>
</feature>
<feature type="region of interest" description="Disordered" evidence="3">
    <location>
        <begin position="82"/>
        <end position="106"/>
    </location>
</feature>
<proteinExistence type="predicted"/>
<dbReference type="EMBL" id="BTGU01000068">
    <property type="protein sequence ID" value="GMN57124.1"/>
    <property type="molecule type" value="Genomic_DNA"/>
</dbReference>
<dbReference type="PANTHER" id="PTHR48027">
    <property type="entry name" value="HETEROGENEOUS NUCLEAR RIBONUCLEOPROTEIN 87F-RELATED"/>
    <property type="match status" value="1"/>
</dbReference>
<dbReference type="Proteomes" id="UP001187192">
    <property type="component" value="Unassembled WGS sequence"/>
</dbReference>
<dbReference type="SMART" id="SM00360">
    <property type="entry name" value="RRM"/>
    <property type="match status" value="1"/>
</dbReference>
<evidence type="ECO:0000259" key="4">
    <source>
        <dbReference type="PROSITE" id="PS50102"/>
    </source>
</evidence>
<gene>
    <name evidence="5" type="ORF">TIFTF001_026238</name>
</gene>
<accession>A0AA88IWM0</accession>
<dbReference type="Gene3D" id="3.30.70.330">
    <property type="match status" value="1"/>
</dbReference>
<dbReference type="InterPro" id="IPR052462">
    <property type="entry name" value="SLIRP/GR-RBP-like"/>
</dbReference>
<dbReference type="PROSITE" id="PS50102">
    <property type="entry name" value="RRM"/>
    <property type="match status" value="1"/>
</dbReference>
<comment type="caution">
    <text evidence="5">The sequence shown here is derived from an EMBL/GenBank/DDBJ whole genome shotgun (WGS) entry which is preliminary data.</text>
</comment>
<dbReference type="InterPro" id="IPR000504">
    <property type="entry name" value="RRM_dom"/>
</dbReference>
<organism evidence="5 6">
    <name type="scientific">Ficus carica</name>
    <name type="common">Common fig</name>
    <dbReference type="NCBI Taxonomy" id="3494"/>
    <lineage>
        <taxon>Eukaryota</taxon>
        <taxon>Viridiplantae</taxon>
        <taxon>Streptophyta</taxon>
        <taxon>Embryophyta</taxon>
        <taxon>Tracheophyta</taxon>
        <taxon>Spermatophyta</taxon>
        <taxon>Magnoliopsida</taxon>
        <taxon>eudicotyledons</taxon>
        <taxon>Gunneridae</taxon>
        <taxon>Pentapetalae</taxon>
        <taxon>rosids</taxon>
        <taxon>fabids</taxon>
        <taxon>Rosales</taxon>
        <taxon>Moraceae</taxon>
        <taxon>Ficeae</taxon>
        <taxon>Ficus</taxon>
    </lineage>
</organism>
<dbReference type="Pfam" id="PF00076">
    <property type="entry name" value="RRM_1"/>
    <property type="match status" value="1"/>
</dbReference>
<evidence type="ECO:0000313" key="6">
    <source>
        <dbReference type="Proteomes" id="UP001187192"/>
    </source>
</evidence>
<name>A0AA88IWM0_FICCA</name>
<keyword evidence="1 2" id="KW-0694">RNA-binding</keyword>
<evidence type="ECO:0000256" key="2">
    <source>
        <dbReference type="PROSITE-ProRule" id="PRU00176"/>
    </source>
</evidence>